<dbReference type="CDD" id="cd07572">
    <property type="entry name" value="nit"/>
    <property type="match status" value="1"/>
</dbReference>
<feature type="domain" description="CN hydrolase" evidence="3">
    <location>
        <begin position="17"/>
        <end position="266"/>
    </location>
</feature>
<protein>
    <submittedName>
        <fullName evidence="4">Carbon-nitrogen hydrolase family protein</fullName>
    </submittedName>
</protein>
<dbReference type="PROSITE" id="PS01227">
    <property type="entry name" value="UPF0012"/>
    <property type="match status" value="1"/>
</dbReference>
<dbReference type="RefSeq" id="WP_380696582.1">
    <property type="nucleotide sequence ID" value="NZ_JBHRYR010000003.1"/>
</dbReference>
<dbReference type="SUPFAM" id="SSF56317">
    <property type="entry name" value="Carbon-nitrogen hydrolase"/>
    <property type="match status" value="1"/>
</dbReference>
<dbReference type="InterPro" id="IPR001110">
    <property type="entry name" value="UPF0012_CS"/>
</dbReference>
<gene>
    <name evidence="4" type="ORF">ACFOOG_11370</name>
</gene>
<dbReference type="PROSITE" id="PS50263">
    <property type="entry name" value="CN_HYDROLASE"/>
    <property type="match status" value="1"/>
</dbReference>
<evidence type="ECO:0000313" key="4">
    <source>
        <dbReference type="EMBL" id="MFC3853433.1"/>
    </source>
</evidence>
<evidence type="ECO:0000256" key="1">
    <source>
        <dbReference type="ARBA" id="ARBA00010613"/>
    </source>
</evidence>
<dbReference type="Pfam" id="PF00795">
    <property type="entry name" value="CN_hydrolase"/>
    <property type="match status" value="1"/>
</dbReference>
<comment type="similarity">
    <text evidence="1">Belongs to the carbon-nitrogen hydrolase superfamily. NIT1/NIT2 family.</text>
</comment>
<dbReference type="PANTHER" id="PTHR23088:SF27">
    <property type="entry name" value="DEAMINATED GLUTATHIONE AMIDASE"/>
    <property type="match status" value="1"/>
</dbReference>
<dbReference type="EMBL" id="JBHRYR010000003">
    <property type="protein sequence ID" value="MFC3853433.1"/>
    <property type="molecule type" value="Genomic_DNA"/>
</dbReference>
<dbReference type="PANTHER" id="PTHR23088">
    <property type="entry name" value="NITRILASE-RELATED"/>
    <property type="match status" value="1"/>
</dbReference>
<name>A0ABV7ZY38_9GAMM</name>
<keyword evidence="5" id="KW-1185">Reference proteome</keyword>
<dbReference type="GO" id="GO:0016787">
    <property type="term" value="F:hydrolase activity"/>
    <property type="evidence" value="ECO:0007669"/>
    <property type="project" value="UniProtKB-KW"/>
</dbReference>
<evidence type="ECO:0000256" key="2">
    <source>
        <dbReference type="ARBA" id="ARBA00022801"/>
    </source>
</evidence>
<dbReference type="InterPro" id="IPR036526">
    <property type="entry name" value="C-N_Hydrolase_sf"/>
</dbReference>
<evidence type="ECO:0000259" key="3">
    <source>
        <dbReference type="PROSITE" id="PS50263"/>
    </source>
</evidence>
<proteinExistence type="inferred from homology"/>
<dbReference type="Proteomes" id="UP001595617">
    <property type="component" value="Unassembled WGS sequence"/>
</dbReference>
<comment type="caution">
    <text evidence="4">The sequence shown here is derived from an EMBL/GenBank/DDBJ whole genome shotgun (WGS) entry which is preliminary data.</text>
</comment>
<dbReference type="Gene3D" id="3.60.110.10">
    <property type="entry name" value="Carbon-nitrogen hydrolase"/>
    <property type="match status" value="1"/>
</dbReference>
<keyword evidence="2 4" id="KW-0378">Hydrolase</keyword>
<reference evidence="5" key="1">
    <citation type="journal article" date="2019" name="Int. J. Syst. Evol. Microbiol.">
        <title>The Global Catalogue of Microorganisms (GCM) 10K type strain sequencing project: providing services to taxonomists for standard genome sequencing and annotation.</title>
        <authorList>
            <consortium name="The Broad Institute Genomics Platform"/>
            <consortium name="The Broad Institute Genome Sequencing Center for Infectious Disease"/>
            <person name="Wu L."/>
            <person name="Ma J."/>
        </authorList>
    </citation>
    <scope>NUCLEOTIDE SEQUENCE [LARGE SCALE GENOMIC DNA]</scope>
    <source>
        <strain evidence="5">IBRC 10765</strain>
    </source>
</reference>
<dbReference type="InterPro" id="IPR045254">
    <property type="entry name" value="Nit1/2_C-N_Hydrolase"/>
</dbReference>
<dbReference type="InterPro" id="IPR003010">
    <property type="entry name" value="C-N_Hydrolase"/>
</dbReference>
<evidence type="ECO:0000313" key="5">
    <source>
        <dbReference type="Proteomes" id="UP001595617"/>
    </source>
</evidence>
<accession>A0ABV7ZY38</accession>
<organism evidence="4 5">
    <name type="scientific">Saccharospirillum mangrovi</name>
    <dbReference type="NCBI Taxonomy" id="2161747"/>
    <lineage>
        <taxon>Bacteria</taxon>
        <taxon>Pseudomonadati</taxon>
        <taxon>Pseudomonadota</taxon>
        <taxon>Gammaproteobacteria</taxon>
        <taxon>Oceanospirillales</taxon>
        <taxon>Saccharospirillaceae</taxon>
        <taxon>Saccharospirillum</taxon>
    </lineage>
</organism>
<sequence>MNYLDPKADPNGNNSQLRVAGVQMTSQLDLQGNLDAAEQGIAQAAKAGASLVVLPENFATLGTGKTADVAAKEVNGDGPVNLWAAAQAKQYQVWLVAGTIPTLDPASGKFFARSRVYSPGGNVIAQYDKIHLFDASVGDAQGRYAESDHYTPGQEVVTWALGDFTIGMSVCYDLRFPELFHRLRMAGSDLIVVPSAFTHRTGQAHWQLLLRARAVEQGVYMLGVNQCGWHDARRQTWGHSHLVDPWGDCVESLASVPAVLVRDIFKRRLSHIREQLPIHEHHRL</sequence>